<dbReference type="InterPro" id="IPR006143">
    <property type="entry name" value="RND_pump_MFP"/>
</dbReference>
<accession>A0A175RQC3</accession>
<dbReference type="Gene3D" id="2.40.420.20">
    <property type="match status" value="1"/>
</dbReference>
<reference evidence="5 6" key="1">
    <citation type="journal article" date="2016" name="Front. Microbiol.">
        <title>Genomic Resource of Rice Seed Associated Bacteria.</title>
        <authorList>
            <person name="Midha S."/>
            <person name="Bansal K."/>
            <person name="Sharma S."/>
            <person name="Kumar N."/>
            <person name="Patil P.P."/>
            <person name="Chaudhry V."/>
            <person name="Patil P.B."/>
        </authorList>
    </citation>
    <scope>NUCLEOTIDE SEQUENCE [LARGE SCALE GENOMIC DNA]</scope>
    <source>
        <strain evidence="5 6">NS365</strain>
    </source>
</reference>
<feature type="domain" description="Multidrug resistance protein MdtA-like C-terminal permuted SH3" evidence="4">
    <location>
        <begin position="290"/>
        <end position="345"/>
    </location>
</feature>
<dbReference type="Pfam" id="PF25967">
    <property type="entry name" value="RND-MFP_C"/>
    <property type="match status" value="1"/>
</dbReference>
<feature type="signal peptide" evidence="2">
    <location>
        <begin position="1"/>
        <end position="21"/>
    </location>
</feature>
<dbReference type="Gene3D" id="1.10.287.470">
    <property type="entry name" value="Helix hairpin bin"/>
    <property type="match status" value="1"/>
</dbReference>
<dbReference type="InterPro" id="IPR058792">
    <property type="entry name" value="Beta-barrel_RND_2"/>
</dbReference>
<dbReference type="SUPFAM" id="SSF111369">
    <property type="entry name" value="HlyD-like secretion proteins"/>
    <property type="match status" value="1"/>
</dbReference>
<dbReference type="NCBIfam" id="TIGR01730">
    <property type="entry name" value="RND_mfp"/>
    <property type="match status" value="1"/>
</dbReference>
<evidence type="ECO:0000259" key="3">
    <source>
        <dbReference type="Pfam" id="PF25954"/>
    </source>
</evidence>
<dbReference type="EMBL" id="LDQA01000022">
    <property type="protein sequence ID" value="KTR05727.1"/>
    <property type="molecule type" value="Genomic_DNA"/>
</dbReference>
<evidence type="ECO:0000259" key="4">
    <source>
        <dbReference type="Pfam" id="PF25967"/>
    </source>
</evidence>
<evidence type="ECO:0000313" key="5">
    <source>
        <dbReference type="EMBL" id="KTR05727.1"/>
    </source>
</evidence>
<proteinExistence type="inferred from homology"/>
<dbReference type="GO" id="GO:0015562">
    <property type="term" value="F:efflux transmembrane transporter activity"/>
    <property type="evidence" value="ECO:0007669"/>
    <property type="project" value="TreeGrafter"/>
</dbReference>
<comment type="caution">
    <text evidence="5">The sequence shown here is derived from an EMBL/GenBank/DDBJ whole genome shotgun (WGS) entry which is preliminary data.</text>
</comment>
<dbReference type="PROSITE" id="PS51257">
    <property type="entry name" value="PROKAR_LIPOPROTEIN"/>
    <property type="match status" value="1"/>
</dbReference>
<feature type="domain" description="CusB-like beta-barrel" evidence="3">
    <location>
        <begin position="209"/>
        <end position="279"/>
    </location>
</feature>
<dbReference type="Pfam" id="PF25954">
    <property type="entry name" value="Beta-barrel_RND_2"/>
    <property type="match status" value="1"/>
</dbReference>
<comment type="similarity">
    <text evidence="1">Belongs to the membrane fusion protein (MFP) (TC 8.A.1) family.</text>
</comment>
<sequence>MRSRLCPSRLSVSLVSVLALAGCQKQEAAPEPTVRPVKSAVVRPFQDQAPVYTGTVEPQVSTDYSFQLLGRIVSRDADVGSEVKAGQVLATLESTLLQQAVDAAEAALTGATATLVNAQGVAERQQALRQSNTSTQASVDSAEQALQAARASSIQAEASLAKAQEQLSYARLVAGFDGIVTAVSAEPGQVVAAGQPVLTVARPDLRDAVVDLPDSDAGSLRIGAPLRVALQLDAAAVADGRVREIAPLADPVTRSRRVKIALDNPGEGFRLGSIVKVALPGDDAQSLALPATAVLETGGQTRVWVVSADGASVASRAVSLKRAADGGWVVLDGLHEGERVVTAGVHSLAEGQRVKTDGAAQ</sequence>
<gene>
    <name evidence="5" type="ORF">NS365_10050</name>
</gene>
<name>A0A175RQC3_9HYPH</name>
<evidence type="ECO:0000313" key="6">
    <source>
        <dbReference type="Proteomes" id="UP000078529"/>
    </source>
</evidence>
<dbReference type="InterPro" id="IPR058627">
    <property type="entry name" value="MdtA-like_C"/>
</dbReference>
<dbReference type="PANTHER" id="PTHR30469">
    <property type="entry name" value="MULTIDRUG RESISTANCE PROTEIN MDTA"/>
    <property type="match status" value="1"/>
</dbReference>
<evidence type="ECO:0000256" key="1">
    <source>
        <dbReference type="ARBA" id="ARBA00009477"/>
    </source>
</evidence>
<dbReference type="AlphaFoldDB" id="A0A175RQC3"/>
<organism evidence="5 6">
    <name type="scientific">Aureimonas ureilytica</name>
    <dbReference type="NCBI Taxonomy" id="401562"/>
    <lineage>
        <taxon>Bacteria</taxon>
        <taxon>Pseudomonadati</taxon>
        <taxon>Pseudomonadota</taxon>
        <taxon>Alphaproteobacteria</taxon>
        <taxon>Hyphomicrobiales</taxon>
        <taxon>Aurantimonadaceae</taxon>
        <taxon>Aureimonas</taxon>
    </lineage>
</organism>
<dbReference type="GO" id="GO:1990281">
    <property type="term" value="C:efflux pump complex"/>
    <property type="evidence" value="ECO:0007669"/>
    <property type="project" value="TreeGrafter"/>
</dbReference>
<dbReference type="Gene3D" id="2.40.30.170">
    <property type="match status" value="1"/>
</dbReference>
<evidence type="ECO:0000256" key="2">
    <source>
        <dbReference type="SAM" id="SignalP"/>
    </source>
</evidence>
<dbReference type="Gene3D" id="2.40.50.100">
    <property type="match status" value="1"/>
</dbReference>
<feature type="chain" id="PRO_5008042144" evidence="2">
    <location>
        <begin position="22"/>
        <end position="361"/>
    </location>
</feature>
<dbReference type="PATRIC" id="fig|401562.4.peg.1770"/>
<dbReference type="PANTHER" id="PTHR30469:SF15">
    <property type="entry name" value="HLYD FAMILY OF SECRETION PROTEINS"/>
    <property type="match status" value="1"/>
</dbReference>
<protein>
    <submittedName>
        <fullName evidence="5">Uncharacterized protein</fullName>
    </submittedName>
</protein>
<dbReference type="RefSeq" id="WP_058600147.1">
    <property type="nucleotide sequence ID" value="NZ_LDQA01000022.1"/>
</dbReference>
<keyword evidence="2" id="KW-0732">Signal</keyword>
<dbReference type="Proteomes" id="UP000078529">
    <property type="component" value="Unassembled WGS sequence"/>
</dbReference>
<keyword evidence="6" id="KW-1185">Reference proteome</keyword>